<evidence type="ECO:0000256" key="2">
    <source>
        <dbReference type="SAM" id="Phobius"/>
    </source>
</evidence>
<dbReference type="Gene3D" id="1.10.8.60">
    <property type="match status" value="1"/>
</dbReference>
<dbReference type="SUPFAM" id="SSF52540">
    <property type="entry name" value="P-loop containing nucleoside triphosphate hydrolases"/>
    <property type="match status" value="1"/>
</dbReference>
<dbReference type="InterPro" id="IPR037219">
    <property type="entry name" value="Peptidase_M41-like"/>
</dbReference>
<dbReference type="GO" id="GO:0004176">
    <property type="term" value="F:ATP-dependent peptidase activity"/>
    <property type="evidence" value="ECO:0007669"/>
    <property type="project" value="InterPro"/>
</dbReference>
<name>A0A097KKN1_9CHLO</name>
<keyword evidence="4" id="KW-0934">Plastid</keyword>
<dbReference type="PROSITE" id="PS00674">
    <property type="entry name" value="AAA"/>
    <property type="match status" value="1"/>
</dbReference>
<keyword evidence="2" id="KW-1133">Transmembrane helix</keyword>
<dbReference type="GO" id="GO:0016887">
    <property type="term" value="F:ATP hydrolysis activity"/>
    <property type="evidence" value="ECO:0007669"/>
    <property type="project" value="InterPro"/>
</dbReference>
<gene>
    <name evidence="4" type="primary">ftsH</name>
</gene>
<dbReference type="GeneID" id="22158789"/>
<protein>
    <submittedName>
        <fullName evidence="4">Cell division protein</fullName>
    </submittedName>
</protein>
<dbReference type="GO" id="GO:0005524">
    <property type="term" value="F:ATP binding"/>
    <property type="evidence" value="ECO:0007669"/>
    <property type="project" value="InterPro"/>
</dbReference>
<evidence type="ECO:0000256" key="1">
    <source>
        <dbReference type="SAM" id="MobiDB-lite"/>
    </source>
</evidence>
<feature type="compositionally biased region" description="Acidic residues" evidence="1">
    <location>
        <begin position="1444"/>
        <end position="1455"/>
    </location>
</feature>
<evidence type="ECO:0000259" key="3">
    <source>
        <dbReference type="SMART" id="SM00382"/>
    </source>
</evidence>
<dbReference type="EMBL" id="KM462865">
    <property type="protein sequence ID" value="AIT93733.1"/>
    <property type="molecule type" value="Genomic_DNA"/>
</dbReference>
<feature type="region of interest" description="Disordered" evidence="1">
    <location>
        <begin position="1442"/>
        <end position="1461"/>
    </location>
</feature>
<dbReference type="GO" id="GO:0006508">
    <property type="term" value="P:proteolysis"/>
    <property type="evidence" value="ECO:0007669"/>
    <property type="project" value="InterPro"/>
</dbReference>
<accession>A0A097KKN1</accession>
<keyword evidence="2" id="KW-0812">Transmembrane</keyword>
<dbReference type="GO" id="GO:0004222">
    <property type="term" value="F:metalloendopeptidase activity"/>
    <property type="evidence" value="ECO:0007669"/>
    <property type="project" value="InterPro"/>
</dbReference>
<dbReference type="InterPro" id="IPR027417">
    <property type="entry name" value="P-loop_NTPase"/>
</dbReference>
<dbReference type="SUPFAM" id="SSF140990">
    <property type="entry name" value="FtsH protease domain-like"/>
    <property type="match status" value="2"/>
</dbReference>
<keyword evidence="4" id="KW-0132">Cell division</keyword>
<keyword evidence="4" id="KW-0150">Chloroplast</keyword>
<dbReference type="GO" id="GO:0051301">
    <property type="term" value="P:cell division"/>
    <property type="evidence" value="ECO:0007669"/>
    <property type="project" value="UniProtKB-KW"/>
</dbReference>
<feature type="domain" description="AAA+ ATPase" evidence="3">
    <location>
        <begin position="1319"/>
        <end position="1540"/>
    </location>
</feature>
<sequence length="2086" mass="241536">MNKIYLKSSPILFNWIKTQNLIFNSIKIEFKLLTNEREVYNPSPFLIKIQNAWEKKNLLNVVRYTTLYLFNFIFFYCFPFWVIRFCMRWFSNFKIWKLTVVKINFSVSEYRVQSKNVLLNISKETINFKIIISVAPLIFGISQIIYSKYEDQTFSYYIQKNLPGWYPSHPKIMWGTFEHIISNQLKKPIFFDRNLNPVSLFPPPVNLEQQTSRRGVHTLQIKQKKKFALVNTSTFNSFIKRVDFYSDCFLIKLNSTWNKQQKQCYIGIFPKQTTQFFDNNIYLPQPERLGYTSLKSDEKLNFPVAQPLPSEARLRLGASNQQDGIGNNWYFILSKSGCMSFADPSNWTSIVQNRNSTSHKFFISHQNWITKQNKNSTLFGLLAQNSLIKNYCKYFYSNLDEFPIKLNQKNEGVSVLPEELKKNKAKIQIDDNTVSSNEISGKNKHLHLKNFVYNAQSKFIRTKNFEVDFKKENLKSNTLQLSASSASLTELSEAQLELTLPKQKNVVTPRSRIGKGIQFKIVKINNLFNSGNVPTFDQKQIFFTSLQACSSMFSSASLTEDLIHKKEFTDTVSSVSSASLTELTEDKTELPTVKQKANNFDFSRVSENEIFKTSISKNTSSLSESAAISDQTTREINLKLADSSKVFQEELSTQFYTENLKPLPEFFSMFVEPIDFINSNQAIESVDTEDLPYSSEFEKKLISPKIAKDKSKILFYTNNLIEKNYQHLKQFLSDDFFTFKKIEDKTLKRKNRNLKSIINEEQITSLQFLEYYSAHVVEILQEVLSAEKNLISKPRVMSGYEFPDMTPQEVKYFLSQYLYHKILFRGLGDNLKVKEPFLKIEFSPTFVSLVNPNESFYYPLKIPILKLKYRPQLLQAFGKISYEGDGVLQDLKTKDVDVLNKKEIKKQMDKFLLSDNPLSDRRETFFGDNAFFPEDAVFSLLNNNEIRTDSENAKLPISFFDQNLKKTILNSQDKTAANPELKGDGRQYYDDEMSVLPSTVEFEVPYLDENQWTLIVGQIKSQLENQNIDKFTEDKEDFQISTPHILIRRPQEKPIEWPLNQLDYYFLSNWQGFDLVGKSIHTNANQTDKNFFQKAENKLSKNKLLIHQQHPLQVNNYDKFVVDKNLDTTLSDSTLFPAKRSFAECLPVYYHYTPYSEGVVHDVVTEKTFFGNIYQKVFTLYKTILNNEYISFRPKFRDYKNNSVSFRESWEPLTFHSWIVITQASFALLVFHILGIFSKEYGKELISYLLTLAASLGILTAELKDELELDETEIGFRFIKKASKKFSDIAGIDNILPYLGEIVWFLRNSGRSFTIGNAVQKGILLVGPPGTGKTMLVQAIAGEAEVPVIAQSASSLTDPKAGLGTERIQAMFNKARQIAPCIVFIDEIDTLGGIRENIIRNPMGPDELIESIETPNEQILNESMLNLDHSDFSAKRTLKSIKETEEDDEHNEDNEDKVLSRPRQFLNVDPGISTLQETRDKQQAKETKLNLLTQFLIELDGLHGRNGVIVIGATNRPTVLDAALTRPGRFDQILNIELPGKNKRIEIFKLYSKNLGFDNSISWDYLANRTVGFSAADLASAMNESSMKAILNETSHTIQTIEQGIELITNYQLEKPSIRNASAKQKQRDPFFSIRFAYYQAGKAVVHNLLLEHPSVIVLYLWPQQKNTRQNSINIILQKEFLRVTRRAELESRLIGLYAGKAAELLILYNSFWQSNLGLEELYVATSLIHSMITKWYFYSKNIIGRKYIQIFEHHNYHEIKELEIFDFFHHLMDELEDKTYKETKAYKSRQKAQKPGMRPWWQLQVTKRLQFSPFRPLGWYRIYLPDPEESERNIEWSAPDEYYHGHNSSHNLNQVNSEPYHKDFYQSKVNRVNQSFVNPSLQQSSLASVSSASLGNRWAASLTGKRDIPRLLKTGASRITWNNLYAADRDYIYHSLVLTSFNKAFTILDENRELLDYFAFYLLKNEIIRQHEITAIISKFVKFETIIQHNEGEYSSNQNMESSAFGSKTYYLKNVINKTNLETNQLKQFSVSEAAQPLSSDSSVSKAELTNARLRLGKMIVDQSWGNSSYRKSFRFLNFKILNKI</sequence>
<dbReference type="Pfam" id="PF00004">
    <property type="entry name" value="AAA"/>
    <property type="match status" value="2"/>
</dbReference>
<dbReference type="PANTHER" id="PTHR23076">
    <property type="entry name" value="METALLOPROTEASE M41 FTSH"/>
    <property type="match status" value="1"/>
</dbReference>
<feature type="transmembrane region" description="Helical" evidence="2">
    <location>
        <begin position="67"/>
        <end position="87"/>
    </location>
</feature>
<evidence type="ECO:0000313" key="4">
    <source>
        <dbReference type="EMBL" id="AIT93733.1"/>
    </source>
</evidence>
<keyword evidence="2" id="KW-0472">Membrane</keyword>
<proteinExistence type="predicted"/>
<dbReference type="SMART" id="SM00382">
    <property type="entry name" value="AAA"/>
    <property type="match status" value="1"/>
</dbReference>
<organism evidence="4">
    <name type="scientific">Edaphochlorella mirabilis</name>
    <dbReference type="NCBI Taxonomy" id="3083"/>
    <lineage>
        <taxon>Eukaryota</taxon>
        <taxon>Viridiplantae</taxon>
        <taxon>Chlorophyta</taxon>
        <taxon>core chlorophytes</taxon>
        <taxon>Trebouxiophyceae</taxon>
        <taxon>Prasiolales</taxon>
        <taxon>Prasiolaceae</taxon>
        <taxon>Edaphochlorella</taxon>
    </lineage>
</organism>
<dbReference type="RefSeq" id="YP_009105144.1">
    <property type="nucleotide sequence ID" value="NC_025528.1"/>
</dbReference>
<dbReference type="InterPro" id="IPR003960">
    <property type="entry name" value="ATPase_AAA_CS"/>
</dbReference>
<dbReference type="PANTHER" id="PTHR23076:SF97">
    <property type="entry name" value="ATP-DEPENDENT ZINC METALLOPROTEASE YME1L1"/>
    <property type="match status" value="1"/>
</dbReference>
<reference evidence="4" key="1">
    <citation type="journal article" date="2014" name="BMC Evol. Biol.">
        <title>Chloroplast phylogenomic analysis resolves deep-level relationships within the green algal class Trebouxiophyceae.</title>
        <authorList>
            <person name="Lemieux C."/>
            <person name="Otis C."/>
            <person name="Turmel M."/>
        </authorList>
    </citation>
    <scope>NUCLEOTIDE SEQUENCE</scope>
</reference>
<dbReference type="Gene3D" id="3.40.50.300">
    <property type="entry name" value="P-loop containing nucleotide triphosphate hydrolases"/>
    <property type="match status" value="2"/>
</dbReference>
<dbReference type="Gene3D" id="1.20.58.760">
    <property type="entry name" value="Peptidase M41"/>
    <property type="match status" value="1"/>
</dbReference>
<dbReference type="InterPro" id="IPR003959">
    <property type="entry name" value="ATPase_AAA_core"/>
</dbReference>
<dbReference type="InterPro" id="IPR003593">
    <property type="entry name" value="AAA+_ATPase"/>
</dbReference>
<keyword evidence="4" id="KW-0131">Cell cycle</keyword>
<geneLocation type="chloroplast" evidence="4"/>